<dbReference type="Proteomes" id="UP000112896">
    <property type="component" value="Segment"/>
</dbReference>
<name>G0T5L9_IRV9</name>
<dbReference type="EMBL" id="GQ918152">
    <property type="protein sequence ID" value="ADO00537.1"/>
    <property type="molecule type" value="Genomic_DNA"/>
</dbReference>
<proteinExistence type="predicted"/>
<evidence type="ECO:0000313" key="1">
    <source>
        <dbReference type="EMBL" id="ADO00537.1"/>
    </source>
</evidence>
<evidence type="ECO:0000313" key="2">
    <source>
        <dbReference type="Proteomes" id="UP000112896"/>
    </source>
</evidence>
<protein>
    <submittedName>
        <fullName evidence="1">Uncharacterized protein</fullName>
    </submittedName>
</protein>
<organismHost>
    <name type="scientific">Wiseana cervinata</name>
    <dbReference type="NCBI Taxonomy" id="107013"/>
</organismHost>
<organism evidence="1 2">
    <name type="scientific">Wiseana iridescent virus</name>
    <name type="common">WIV</name>
    <name type="synonym">Insect iridescent virus type 9</name>
    <dbReference type="NCBI Taxonomy" id="68347"/>
    <lineage>
        <taxon>Viruses</taxon>
        <taxon>Varidnaviria</taxon>
        <taxon>Bamfordvirae</taxon>
        <taxon>Nucleocytoviricota</taxon>
        <taxon>Megaviricetes</taxon>
        <taxon>Pimascovirales</taxon>
        <taxon>Pimascovirales incertae sedis</taxon>
        <taxon>Iridoviridae</taxon>
        <taxon>Betairidovirinae</taxon>
        <taxon>Chloriridovirus</taxon>
        <taxon>Chloriridovirus wiseana1</taxon>
        <taxon>Invertebrate iridescent virus 9</taxon>
    </lineage>
</organism>
<keyword evidence="2" id="KW-1185">Reference proteome</keyword>
<sequence length="137" mass="15082">MSQTIIGNNIPTQPSVPKWMTNIVRPSDSFESEIASKIGPYPHYPGPVGNIGGLHIGSHCRIPGIQPFVQSIIRPQVCIPHCLTKHCFEFGATTRFPATCECNEKYDCRPFNKCYQNQGNCPSGCGGCNHNSNVINY</sequence>
<dbReference type="GeneID" id="10963915"/>
<reference evidence="1 2" key="1">
    <citation type="journal article" date="2011" name="J. Virol.">
        <title>Genomic and proteomic analysis of invertebrate iridovirus type 9.</title>
        <authorList>
            <person name="Wong C.K."/>
            <person name="Young V.L."/>
            <person name="Kleffmann T."/>
            <person name="Ward V.K."/>
        </authorList>
    </citation>
    <scope>NUCLEOTIDE SEQUENCE [LARGE SCALE GENOMIC DNA]</scope>
</reference>
<accession>G0T5L9</accession>
<dbReference type="KEGG" id="vg:10963915"/>
<dbReference type="RefSeq" id="YP_004732976.1">
    <property type="nucleotide sequence ID" value="NC_015780.1"/>
</dbReference>